<dbReference type="EMBL" id="CP014859">
    <property type="protein sequence ID" value="AOS63933.1"/>
    <property type="molecule type" value="Genomic_DNA"/>
</dbReference>
<accession>A0AAC9HR64</accession>
<sequence>MSLREIKMERTRELIVEVAFSRFQEQGFAATTMEEIAAAAEVGTRTVYRYFPTKEALALSEFVAVFDASFHALRDCPEETSVSEVLRAGLESLLRSYEEEPDRLRAAHAIAHETPSVRAHFAYLLETHEATLQQEVAHRIGGASAELLASLAVAQTGAVFGSAVRKWYTTGAPDDLRKQVRAALQALRAGEVPAPAPLA</sequence>
<dbReference type="InterPro" id="IPR023772">
    <property type="entry name" value="DNA-bd_HTH_TetR-type_CS"/>
</dbReference>
<evidence type="ECO:0000256" key="4">
    <source>
        <dbReference type="PROSITE-ProRule" id="PRU00335"/>
    </source>
</evidence>
<dbReference type="AlphaFoldDB" id="A0AAC9HR64"/>
<dbReference type="PANTHER" id="PTHR30055">
    <property type="entry name" value="HTH-TYPE TRANSCRIPTIONAL REGULATOR RUTR"/>
    <property type="match status" value="1"/>
</dbReference>
<organism evidence="6 7">
    <name type="scientific">Actinoalloteichus hymeniacidonis</name>
    <dbReference type="NCBI Taxonomy" id="340345"/>
    <lineage>
        <taxon>Bacteria</taxon>
        <taxon>Bacillati</taxon>
        <taxon>Actinomycetota</taxon>
        <taxon>Actinomycetes</taxon>
        <taxon>Pseudonocardiales</taxon>
        <taxon>Pseudonocardiaceae</taxon>
        <taxon>Actinoalloteichus</taxon>
    </lineage>
</organism>
<dbReference type="InterPro" id="IPR001647">
    <property type="entry name" value="HTH_TetR"/>
</dbReference>
<feature type="domain" description="HTH tetR-type" evidence="5">
    <location>
        <begin position="9"/>
        <end position="69"/>
    </location>
</feature>
<gene>
    <name evidence="6" type="ORF">TL08_15620</name>
</gene>
<evidence type="ECO:0000313" key="7">
    <source>
        <dbReference type="Proteomes" id="UP000095210"/>
    </source>
</evidence>
<dbReference type="InterPro" id="IPR009057">
    <property type="entry name" value="Homeodomain-like_sf"/>
</dbReference>
<keyword evidence="1" id="KW-0805">Transcription regulation</keyword>
<dbReference type="PROSITE" id="PS50977">
    <property type="entry name" value="HTH_TETR_2"/>
    <property type="match status" value="1"/>
</dbReference>
<reference evidence="7" key="1">
    <citation type="submission" date="2016-03" db="EMBL/GenBank/DDBJ databases">
        <title>Complete genome sequence of the type strain Actinoalloteichus hymeniacidonis DSM 45092.</title>
        <authorList>
            <person name="Schaffert L."/>
            <person name="Albersmeier A."/>
            <person name="Winkler A."/>
            <person name="Kalinowski J."/>
            <person name="Zotchev S."/>
            <person name="Ruckert C."/>
        </authorList>
    </citation>
    <scope>NUCLEOTIDE SEQUENCE [LARGE SCALE GENOMIC DNA]</scope>
    <source>
        <strain evidence="7">HPA177(T) (DSM 45092(T))</strain>
    </source>
</reference>
<feature type="DNA-binding region" description="H-T-H motif" evidence="4">
    <location>
        <begin position="32"/>
        <end position="51"/>
    </location>
</feature>
<evidence type="ECO:0000259" key="5">
    <source>
        <dbReference type="PROSITE" id="PS50977"/>
    </source>
</evidence>
<dbReference type="Pfam" id="PF17754">
    <property type="entry name" value="TetR_C_14"/>
    <property type="match status" value="1"/>
</dbReference>
<dbReference type="RefSeq" id="WP_069849916.1">
    <property type="nucleotide sequence ID" value="NZ_CP014859.1"/>
</dbReference>
<keyword evidence="7" id="KW-1185">Reference proteome</keyword>
<dbReference type="Gene3D" id="1.10.357.10">
    <property type="entry name" value="Tetracycline Repressor, domain 2"/>
    <property type="match status" value="1"/>
</dbReference>
<dbReference type="Proteomes" id="UP000095210">
    <property type="component" value="Chromosome"/>
</dbReference>
<dbReference type="PANTHER" id="PTHR30055:SF234">
    <property type="entry name" value="HTH-TYPE TRANSCRIPTIONAL REGULATOR BETI"/>
    <property type="match status" value="1"/>
</dbReference>
<dbReference type="Gene3D" id="1.10.10.60">
    <property type="entry name" value="Homeodomain-like"/>
    <property type="match status" value="1"/>
</dbReference>
<evidence type="ECO:0000313" key="6">
    <source>
        <dbReference type="EMBL" id="AOS63933.1"/>
    </source>
</evidence>
<dbReference type="GO" id="GO:0003700">
    <property type="term" value="F:DNA-binding transcription factor activity"/>
    <property type="evidence" value="ECO:0007669"/>
    <property type="project" value="TreeGrafter"/>
</dbReference>
<name>A0AAC9HR64_9PSEU</name>
<dbReference type="InterPro" id="IPR041347">
    <property type="entry name" value="MftR_C"/>
</dbReference>
<evidence type="ECO:0000256" key="3">
    <source>
        <dbReference type="ARBA" id="ARBA00023163"/>
    </source>
</evidence>
<evidence type="ECO:0000256" key="2">
    <source>
        <dbReference type="ARBA" id="ARBA00023125"/>
    </source>
</evidence>
<dbReference type="PRINTS" id="PR00455">
    <property type="entry name" value="HTHTETR"/>
</dbReference>
<evidence type="ECO:0000256" key="1">
    <source>
        <dbReference type="ARBA" id="ARBA00023015"/>
    </source>
</evidence>
<dbReference type="GO" id="GO:0000976">
    <property type="term" value="F:transcription cis-regulatory region binding"/>
    <property type="evidence" value="ECO:0007669"/>
    <property type="project" value="TreeGrafter"/>
</dbReference>
<protein>
    <submittedName>
        <fullName evidence="6">Transcriptional regulator, TetR family</fullName>
    </submittedName>
</protein>
<dbReference type="PROSITE" id="PS01081">
    <property type="entry name" value="HTH_TETR_1"/>
    <property type="match status" value="1"/>
</dbReference>
<proteinExistence type="predicted"/>
<dbReference type="Pfam" id="PF00440">
    <property type="entry name" value="TetR_N"/>
    <property type="match status" value="1"/>
</dbReference>
<dbReference type="KEGG" id="ahm:TL08_15620"/>
<dbReference type="SUPFAM" id="SSF46689">
    <property type="entry name" value="Homeodomain-like"/>
    <property type="match status" value="1"/>
</dbReference>
<keyword evidence="2 4" id="KW-0238">DNA-binding</keyword>
<dbReference type="InterPro" id="IPR050109">
    <property type="entry name" value="HTH-type_TetR-like_transc_reg"/>
</dbReference>
<keyword evidence="3" id="KW-0804">Transcription</keyword>